<protein>
    <recommendedName>
        <fullName evidence="2">glutaminase</fullName>
        <ecNumber evidence="2">3.5.1.2</ecNumber>
    </recommendedName>
</protein>
<dbReference type="PIRSF" id="PIRSF005639">
    <property type="entry name" value="Glut_amidoT_SNO"/>
    <property type="match status" value="1"/>
</dbReference>
<dbReference type="Gene3D" id="3.40.50.880">
    <property type="match status" value="1"/>
</dbReference>
<dbReference type="GO" id="GO:0005829">
    <property type="term" value="C:cytosol"/>
    <property type="evidence" value="ECO:0007669"/>
    <property type="project" value="TreeGrafter"/>
</dbReference>
<dbReference type="InterPro" id="IPR002161">
    <property type="entry name" value="PdxT/SNO"/>
</dbReference>
<evidence type="ECO:0000313" key="9">
    <source>
        <dbReference type="EMBL" id="KAK2182790.1"/>
    </source>
</evidence>
<evidence type="ECO:0000256" key="8">
    <source>
        <dbReference type="SAM" id="MobiDB-lite"/>
    </source>
</evidence>
<dbReference type="Pfam" id="PF01174">
    <property type="entry name" value="SNO"/>
    <property type="match status" value="1"/>
</dbReference>
<gene>
    <name evidence="9" type="ORF">NP493_336g03012</name>
</gene>
<dbReference type="GO" id="GO:0016829">
    <property type="term" value="F:lyase activity"/>
    <property type="evidence" value="ECO:0007669"/>
    <property type="project" value="UniProtKB-KW"/>
</dbReference>
<feature type="binding site" evidence="7">
    <location>
        <begin position="58"/>
        <end position="60"/>
    </location>
    <ligand>
        <name>L-glutamine</name>
        <dbReference type="ChEBI" id="CHEBI:58359"/>
    </ligand>
</feature>
<dbReference type="PROSITE" id="PS51130">
    <property type="entry name" value="PDXT_SNO_2"/>
    <property type="match status" value="1"/>
</dbReference>
<dbReference type="EC" id="3.5.1.2" evidence="2"/>
<name>A0AAD9L525_RIDPI</name>
<evidence type="ECO:0000256" key="7">
    <source>
        <dbReference type="PIRSR" id="PIRSR005639-2"/>
    </source>
</evidence>
<dbReference type="GO" id="GO:1903600">
    <property type="term" value="C:glutaminase complex"/>
    <property type="evidence" value="ECO:0007669"/>
    <property type="project" value="TreeGrafter"/>
</dbReference>
<evidence type="ECO:0000256" key="3">
    <source>
        <dbReference type="ARBA" id="ARBA00022801"/>
    </source>
</evidence>
<dbReference type="GO" id="GO:0042823">
    <property type="term" value="P:pyridoxal phosphate biosynthetic process"/>
    <property type="evidence" value="ECO:0007669"/>
    <property type="project" value="InterPro"/>
</dbReference>
<dbReference type="Proteomes" id="UP001209878">
    <property type="component" value="Unassembled WGS sequence"/>
</dbReference>
<dbReference type="PANTHER" id="PTHR31559">
    <property type="entry name" value="PYRIDOXAL 5'-PHOSPHATE SYNTHASE SUBUNIT SNO"/>
    <property type="match status" value="1"/>
</dbReference>
<dbReference type="GO" id="GO:0004359">
    <property type="term" value="F:glutaminase activity"/>
    <property type="evidence" value="ECO:0007669"/>
    <property type="project" value="UniProtKB-EC"/>
</dbReference>
<feature type="region of interest" description="Disordered" evidence="8">
    <location>
        <begin position="112"/>
        <end position="133"/>
    </location>
</feature>
<evidence type="ECO:0000256" key="5">
    <source>
        <dbReference type="ARBA" id="ARBA00023239"/>
    </source>
</evidence>
<dbReference type="PANTHER" id="PTHR31559:SF0">
    <property type="entry name" value="PYRIDOXAL 5'-PHOSPHATE SYNTHASE SUBUNIT SNO1-RELATED"/>
    <property type="match status" value="1"/>
</dbReference>
<dbReference type="PROSITE" id="PS01236">
    <property type="entry name" value="PDXT_SNO_1"/>
    <property type="match status" value="1"/>
</dbReference>
<dbReference type="InterPro" id="IPR021196">
    <property type="entry name" value="PdxT/SNO_CS"/>
</dbReference>
<proteinExistence type="inferred from homology"/>
<reference evidence="9" key="1">
    <citation type="journal article" date="2023" name="Mol. Biol. Evol.">
        <title>Third-Generation Sequencing Reveals the Adaptive Role of the Epigenome in Three Deep-Sea Polychaetes.</title>
        <authorList>
            <person name="Perez M."/>
            <person name="Aroh O."/>
            <person name="Sun Y."/>
            <person name="Lan Y."/>
            <person name="Juniper S.K."/>
            <person name="Young C.R."/>
            <person name="Angers B."/>
            <person name="Qian P.Y."/>
        </authorList>
    </citation>
    <scope>NUCLEOTIDE SEQUENCE</scope>
    <source>
        <strain evidence="9">R07B-5</strain>
    </source>
</reference>
<dbReference type="EMBL" id="JAODUO010000336">
    <property type="protein sequence ID" value="KAK2182790.1"/>
    <property type="molecule type" value="Genomic_DNA"/>
</dbReference>
<dbReference type="AlphaFoldDB" id="A0AAD9L525"/>
<feature type="binding site" evidence="7">
    <location>
        <begin position="196"/>
        <end position="197"/>
    </location>
    <ligand>
        <name>L-glutamine</name>
        <dbReference type="ChEBI" id="CHEBI:58359"/>
    </ligand>
</feature>
<keyword evidence="5" id="KW-0456">Lyase</keyword>
<feature type="binding site" evidence="7">
    <location>
        <position position="154"/>
    </location>
    <ligand>
        <name>L-glutamine</name>
        <dbReference type="ChEBI" id="CHEBI:58359"/>
    </ligand>
</feature>
<evidence type="ECO:0000313" key="10">
    <source>
        <dbReference type="Proteomes" id="UP001209878"/>
    </source>
</evidence>
<comment type="catalytic activity">
    <reaction evidence="6">
        <text>L-glutamine + H2O = L-glutamate + NH4(+)</text>
        <dbReference type="Rhea" id="RHEA:15889"/>
        <dbReference type="ChEBI" id="CHEBI:15377"/>
        <dbReference type="ChEBI" id="CHEBI:28938"/>
        <dbReference type="ChEBI" id="CHEBI:29985"/>
        <dbReference type="ChEBI" id="CHEBI:58359"/>
        <dbReference type="EC" id="3.5.1.2"/>
    </reaction>
</comment>
<keyword evidence="3" id="KW-0378">Hydrolase</keyword>
<evidence type="ECO:0000256" key="1">
    <source>
        <dbReference type="ARBA" id="ARBA00008345"/>
    </source>
</evidence>
<comment type="caution">
    <text evidence="9">The sequence shown here is derived from an EMBL/GenBank/DDBJ whole genome shotgun (WGS) entry which is preliminary data.</text>
</comment>
<dbReference type="InterPro" id="IPR029062">
    <property type="entry name" value="Class_I_gatase-like"/>
</dbReference>
<evidence type="ECO:0000256" key="4">
    <source>
        <dbReference type="ARBA" id="ARBA00022962"/>
    </source>
</evidence>
<sequence>MSGGVIVRVGILAVQGDFAEHEESFRAAARAENSEVAVVRVRLPADLTGLHGLVLPGGESTVMARFMRSHGLAQSVRDWMRASVDHRRQIWGTCAGLILLADKVIDKRLGTGHVPDTEPGQGSRHGIETGQTNDTYRDVDAPQLLGCLSISVVRNSYGGQRDSFESDVFISSNGNALHGDNKQTKVVVTSCRGIFIRAPGIKSFN</sequence>
<comment type="similarity">
    <text evidence="1">Belongs to the glutaminase PdxT/SNO family.</text>
</comment>
<keyword evidence="10" id="KW-1185">Reference proteome</keyword>
<organism evidence="9 10">
    <name type="scientific">Ridgeia piscesae</name>
    <name type="common">Tubeworm</name>
    <dbReference type="NCBI Taxonomy" id="27915"/>
    <lineage>
        <taxon>Eukaryota</taxon>
        <taxon>Metazoa</taxon>
        <taxon>Spiralia</taxon>
        <taxon>Lophotrochozoa</taxon>
        <taxon>Annelida</taxon>
        <taxon>Polychaeta</taxon>
        <taxon>Sedentaria</taxon>
        <taxon>Canalipalpata</taxon>
        <taxon>Sabellida</taxon>
        <taxon>Siboglinidae</taxon>
        <taxon>Ridgeia</taxon>
    </lineage>
</organism>
<evidence type="ECO:0000256" key="6">
    <source>
        <dbReference type="ARBA" id="ARBA00049534"/>
    </source>
</evidence>
<dbReference type="SUPFAM" id="SSF52317">
    <property type="entry name" value="Class I glutamine amidotransferase-like"/>
    <property type="match status" value="1"/>
</dbReference>
<keyword evidence="4" id="KW-0315">Glutamine amidotransferase</keyword>
<evidence type="ECO:0000256" key="2">
    <source>
        <dbReference type="ARBA" id="ARBA00012918"/>
    </source>
</evidence>
<dbReference type="GO" id="GO:0008614">
    <property type="term" value="P:pyridoxine metabolic process"/>
    <property type="evidence" value="ECO:0007669"/>
    <property type="project" value="TreeGrafter"/>
</dbReference>
<accession>A0AAD9L525</accession>